<comment type="caution">
    <text evidence="1">The sequence shown here is derived from an EMBL/GenBank/DDBJ whole genome shotgun (WGS) entry which is preliminary data.</text>
</comment>
<keyword evidence="2" id="KW-1185">Reference proteome</keyword>
<dbReference type="Proteomes" id="UP001138500">
    <property type="component" value="Unassembled WGS sequence"/>
</dbReference>
<reference evidence="1 2" key="1">
    <citation type="journal article" date="2018" name="IMA Fungus">
        <title>IMA Genome-F 10: Nine draft genome sequences of Claviceps purpurea s.lat., including C. arundinis, C. humidiphila, and C. cf. spartinae, pseudomolecules for the pitch canker pathogen Fusarium circinatum, draft genome of Davidsoniella eucalypti, Grosmannia galeiformis, Quambalaria eucalypti, and Teratosphaeria destructans.</title>
        <authorList>
            <person name="Wingfield B.D."/>
            <person name="Liu M."/>
            <person name="Nguyen H.D."/>
            <person name="Lane F.A."/>
            <person name="Morgan S.W."/>
            <person name="De Vos L."/>
            <person name="Wilken P.M."/>
            <person name="Duong T.A."/>
            <person name="Aylward J."/>
            <person name="Coetzee M.P."/>
            <person name="Dadej K."/>
            <person name="De Beer Z.W."/>
            <person name="Findlay W."/>
            <person name="Havenga M."/>
            <person name="Kolarik M."/>
            <person name="Menzies J.G."/>
            <person name="Naidoo K."/>
            <person name="Pochopski O."/>
            <person name="Shoukouhi P."/>
            <person name="Santana Q.C."/>
            <person name="Seifert K.A."/>
            <person name="Soal N."/>
            <person name="Steenkamp E.T."/>
            <person name="Tatham C.T."/>
            <person name="van der Nest M.A."/>
            <person name="Wingfield M.J."/>
        </authorList>
    </citation>
    <scope>NUCLEOTIDE SEQUENCE [LARGE SCALE GENOMIC DNA]</scope>
    <source>
        <strain evidence="1">CMW44962</strain>
    </source>
</reference>
<dbReference type="AlphaFoldDB" id="A0A9W7SUD2"/>
<sequence>MIVTDDVDCVSQANEGVYREVLRFRFHFVRVVLLRPGEKTMVNRFAHWHQVVNATGDTYRFRSAALAVL</sequence>
<gene>
    <name evidence="1" type="ORF">Tdes44962_MAKER09109</name>
</gene>
<organism evidence="1 2">
    <name type="scientific">Teratosphaeria destructans</name>
    <dbReference type="NCBI Taxonomy" id="418781"/>
    <lineage>
        <taxon>Eukaryota</taxon>
        <taxon>Fungi</taxon>
        <taxon>Dikarya</taxon>
        <taxon>Ascomycota</taxon>
        <taxon>Pezizomycotina</taxon>
        <taxon>Dothideomycetes</taxon>
        <taxon>Dothideomycetidae</taxon>
        <taxon>Mycosphaerellales</taxon>
        <taxon>Teratosphaeriaceae</taxon>
        <taxon>Teratosphaeria</taxon>
    </lineage>
</organism>
<protein>
    <submittedName>
        <fullName evidence="1">Uncharacterized protein</fullName>
    </submittedName>
</protein>
<evidence type="ECO:0000313" key="2">
    <source>
        <dbReference type="Proteomes" id="UP001138500"/>
    </source>
</evidence>
<name>A0A9W7SUD2_9PEZI</name>
<proteinExistence type="predicted"/>
<accession>A0A9W7SUD2</accession>
<reference evidence="1 2" key="2">
    <citation type="journal article" date="2021" name="Curr. Genet.">
        <title>Genetic response to nitrogen starvation in the aggressive Eucalyptus foliar pathogen Teratosphaeria destructans.</title>
        <authorList>
            <person name="Havenga M."/>
            <person name="Wingfield B.D."/>
            <person name="Wingfield M.J."/>
            <person name="Dreyer L.L."/>
            <person name="Roets F."/>
            <person name="Aylward J."/>
        </authorList>
    </citation>
    <scope>NUCLEOTIDE SEQUENCE [LARGE SCALE GENOMIC DNA]</scope>
    <source>
        <strain evidence="1">CMW44962</strain>
    </source>
</reference>
<dbReference type="EMBL" id="RIBY02001346">
    <property type="protein sequence ID" value="KAH9829620.1"/>
    <property type="molecule type" value="Genomic_DNA"/>
</dbReference>
<evidence type="ECO:0000313" key="1">
    <source>
        <dbReference type="EMBL" id="KAH9829620.1"/>
    </source>
</evidence>